<gene>
    <name evidence="3" type="ORF">DI270_018905</name>
</gene>
<evidence type="ECO:0000313" key="4">
    <source>
        <dbReference type="Proteomes" id="UP000262538"/>
    </source>
</evidence>
<name>A0ABX9LIH7_9ACTN</name>
<organism evidence="3 4">
    <name type="scientific">Microbispora triticiradicis</name>
    <dbReference type="NCBI Taxonomy" id="2200763"/>
    <lineage>
        <taxon>Bacteria</taxon>
        <taxon>Bacillati</taxon>
        <taxon>Actinomycetota</taxon>
        <taxon>Actinomycetes</taxon>
        <taxon>Streptosporangiales</taxon>
        <taxon>Streptosporangiaceae</taxon>
        <taxon>Microbispora</taxon>
    </lineage>
</organism>
<feature type="domain" description="Aminoglycoside phosphotransferase" evidence="2">
    <location>
        <begin position="13"/>
        <end position="49"/>
    </location>
</feature>
<keyword evidence="4" id="KW-1185">Reference proteome</keyword>
<dbReference type="Gene3D" id="1.10.510.10">
    <property type="entry name" value="Transferase(Phosphotransferase) domain 1"/>
    <property type="match status" value="1"/>
</dbReference>
<comment type="caution">
    <text evidence="3">The sequence shown here is derived from an EMBL/GenBank/DDBJ whole genome shotgun (WGS) entry which is preliminary data.</text>
</comment>
<accession>A0ABX9LIH7</accession>
<dbReference type="Pfam" id="PF01636">
    <property type="entry name" value="APH"/>
    <property type="match status" value="1"/>
</dbReference>
<evidence type="ECO:0000256" key="1">
    <source>
        <dbReference type="SAM" id="MobiDB-lite"/>
    </source>
</evidence>
<dbReference type="EMBL" id="QFZU02000081">
    <property type="protein sequence ID" value="RGA03436.1"/>
    <property type="molecule type" value="Genomic_DNA"/>
</dbReference>
<dbReference type="InterPro" id="IPR011009">
    <property type="entry name" value="Kinase-like_dom_sf"/>
</dbReference>
<reference evidence="3 4" key="1">
    <citation type="submission" date="2018-08" db="EMBL/GenBank/DDBJ databases">
        <title>Microbispora. triticiradicis sp. nov., a novel actinomycete isolated from the root of wheat (Triticum aestivum L.)).</title>
        <authorList>
            <person name="Han C."/>
        </authorList>
    </citation>
    <scope>NUCLEOTIDE SEQUENCE [LARGE SCALE GENOMIC DNA]</scope>
    <source>
        <strain evidence="3 4">NEAU-HRDPA2-9</strain>
    </source>
</reference>
<protein>
    <recommendedName>
        <fullName evidence="2">Aminoglycoside phosphotransferase domain-containing protein</fullName>
    </recommendedName>
</protein>
<feature type="region of interest" description="Disordered" evidence="1">
    <location>
        <begin position="55"/>
        <end position="77"/>
    </location>
</feature>
<evidence type="ECO:0000313" key="3">
    <source>
        <dbReference type="EMBL" id="RGA03436.1"/>
    </source>
</evidence>
<sequence length="77" mass="8636">MRPLDVPQPVIVDAHTNNLLPHPEGGWVLIDWDSVGLGPPAYDFMPIYLRPSASPTRTRYGTASVRPRKPTQWRTAT</sequence>
<dbReference type="SUPFAM" id="SSF56112">
    <property type="entry name" value="Protein kinase-like (PK-like)"/>
    <property type="match status" value="1"/>
</dbReference>
<dbReference type="Proteomes" id="UP000262538">
    <property type="component" value="Unassembled WGS sequence"/>
</dbReference>
<evidence type="ECO:0000259" key="2">
    <source>
        <dbReference type="Pfam" id="PF01636"/>
    </source>
</evidence>
<dbReference type="InterPro" id="IPR002575">
    <property type="entry name" value="Aminoglycoside_PTrfase"/>
</dbReference>
<proteinExistence type="predicted"/>